<dbReference type="PANTHER" id="PTHR48081">
    <property type="entry name" value="AB HYDROLASE SUPERFAMILY PROTEIN C4A8.06C"/>
    <property type="match status" value="1"/>
</dbReference>
<keyword evidence="1 3" id="KW-0378">Hydrolase</keyword>
<dbReference type="Pfam" id="PF07859">
    <property type="entry name" value="Abhydrolase_3"/>
    <property type="match status" value="1"/>
</dbReference>
<name>A0ABT2H4Z6_9MICO</name>
<accession>A0ABT2H4Z6</accession>
<sequence length="344" mass="35725">MVVRREKANAGRWMRRLAFVATAVLLGLAAAFGTYGVSVQPGAALVEAVFEAKPEVTPPAGFDAVEAAVTESDPITLTSSATPDAGLTITTPVGAAATPGALPVVLWIHGGGFISSSADTVRDYVVILAGHGYLVANLDYSLAPGSRHPVPVRQANAALGYLSKHAADYGGDPTRIVLGGDSAGAQIAGEVAALQTNPALAETLDIAPALAPGQLRGVILFCGLYDLRTVAATGFPALRTYLWAYTGSRDWTDYPEIDALSTTETATSAFPPTFLSVGDADPFRTQATELAATLQSRGVPVTTLFWNGTQDGLGHEYQFDFSVPQAQTALDSTLDFLGSLEGTP</sequence>
<dbReference type="Gene3D" id="3.40.50.1820">
    <property type="entry name" value="alpha/beta hydrolase"/>
    <property type="match status" value="1"/>
</dbReference>
<dbReference type="InterPro" id="IPR050300">
    <property type="entry name" value="GDXG_lipolytic_enzyme"/>
</dbReference>
<protein>
    <submittedName>
        <fullName evidence="3">Alpha/beta hydrolase</fullName>
    </submittedName>
</protein>
<keyword evidence="4" id="KW-1185">Reference proteome</keyword>
<reference evidence="3" key="1">
    <citation type="submission" date="2022-08" db="EMBL/GenBank/DDBJ databases">
        <authorList>
            <person name="Deng Y."/>
            <person name="Han X.-F."/>
            <person name="Zhang Y.-Q."/>
        </authorList>
    </citation>
    <scope>NUCLEOTIDE SEQUENCE</scope>
    <source>
        <strain evidence="3">CPCC 203386</strain>
    </source>
</reference>
<evidence type="ECO:0000313" key="4">
    <source>
        <dbReference type="Proteomes" id="UP001165586"/>
    </source>
</evidence>
<dbReference type="GO" id="GO:0016787">
    <property type="term" value="F:hydrolase activity"/>
    <property type="evidence" value="ECO:0007669"/>
    <property type="project" value="UniProtKB-KW"/>
</dbReference>
<evidence type="ECO:0000256" key="1">
    <source>
        <dbReference type="ARBA" id="ARBA00022801"/>
    </source>
</evidence>
<evidence type="ECO:0000259" key="2">
    <source>
        <dbReference type="Pfam" id="PF07859"/>
    </source>
</evidence>
<dbReference type="Proteomes" id="UP001165586">
    <property type="component" value="Unassembled WGS sequence"/>
</dbReference>
<proteinExistence type="predicted"/>
<dbReference type="PANTHER" id="PTHR48081:SF6">
    <property type="entry name" value="PEPTIDASE S9 PROLYL OLIGOPEPTIDASE CATALYTIC DOMAIN-CONTAINING PROTEIN"/>
    <property type="match status" value="1"/>
</dbReference>
<dbReference type="InterPro" id="IPR013094">
    <property type="entry name" value="AB_hydrolase_3"/>
</dbReference>
<organism evidence="3 4">
    <name type="scientific">Herbiconiux daphne</name>
    <dbReference type="NCBI Taxonomy" id="2970914"/>
    <lineage>
        <taxon>Bacteria</taxon>
        <taxon>Bacillati</taxon>
        <taxon>Actinomycetota</taxon>
        <taxon>Actinomycetes</taxon>
        <taxon>Micrococcales</taxon>
        <taxon>Microbacteriaceae</taxon>
        <taxon>Herbiconiux</taxon>
    </lineage>
</organism>
<dbReference type="RefSeq" id="WP_259539933.1">
    <property type="nucleotide sequence ID" value="NZ_JANLCJ010000005.1"/>
</dbReference>
<dbReference type="InterPro" id="IPR029058">
    <property type="entry name" value="AB_hydrolase_fold"/>
</dbReference>
<evidence type="ECO:0000313" key="3">
    <source>
        <dbReference type="EMBL" id="MCS5735025.1"/>
    </source>
</evidence>
<feature type="domain" description="Alpha/beta hydrolase fold-3" evidence="2">
    <location>
        <begin position="105"/>
        <end position="309"/>
    </location>
</feature>
<dbReference type="SUPFAM" id="SSF53474">
    <property type="entry name" value="alpha/beta-Hydrolases"/>
    <property type="match status" value="1"/>
</dbReference>
<dbReference type="EMBL" id="JANLCJ010000005">
    <property type="protein sequence ID" value="MCS5735025.1"/>
    <property type="molecule type" value="Genomic_DNA"/>
</dbReference>
<comment type="caution">
    <text evidence="3">The sequence shown here is derived from an EMBL/GenBank/DDBJ whole genome shotgun (WGS) entry which is preliminary data.</text>
</comment>
<gene>
    <name evidence="3" type="ORF">N1032_14865</name>
</gene>